<dbReference type="EMBL" id="JBEHCU010005240">
    <property type="protein sequence ID" value="KAL1400472.1"/>
    <property type="molecule type" value="Genomic_DNA"/>
</dbReference>
<reference evidence="1 2" key="1">
    <citation type="submission" date="2024-05" db="EMBL/GenBank/DDBJ databases">
        <title>Culex pipiens pipiens assembly and annotation.</title>
        <authorList>
            <person name="Alout H."/>
            <person name="Durand T."/>
        </authorList>
    </citation>
    <scope>NUCLEOTIDE SEQUENCE [LARGE SCALE GENOMIC DNA]</scope>
    <source>
        <strain evidence="1">HA-2024</strain>
        <tissue evidence="1">Whole body</tissue>
    </source>
</reference>
<sequence length="83" mass="9130">MEELYNLLNERLAGWTITVAENGNGRYNVGVLNISCPGPWLSSRKAEESAGDGRLLELLLILPENARRRTADTAGTVAEFKNL</sequence>
<evidence type="ECO:0000313" key="1">
    <source>
        <dbReference type="EMBL" id="KAL1400472.1"/>
    </source>
</evidence>
<keyword evidence="2" id="KW-1185">Reference proteome</keyword>
<evidence type="ECO:0000313" key="2">
    <source>
        <dbReference type="Proteomes" id="UP001562425"/>
    </source>
</evidence>
<accession>A0ABD1DLP6</accession>
<name>A0ABD1DLP6_CULPP</name>
<proteinExistence type="predicted"/>
<comment type="caution">
    <text evidence="1">The sequence shown here is derived from an EMBL/GenBank/DDBJ whole genome shotgun (WGS) entry which is preliminary data.</text>
</comment>
<dbReference type="Proteomes" id="UP001562425">
    <property type="component" value="Unassembled WGS sequence"/>
</dbReference>
<gene>
    <name evidence="1" type="ORF">pipiens_007409</name>
</gene>
<dbReference type="AlphaFoldDB" id="A0ABD1DLP6"/>
<protein>
    <submittedName>
        <fullName evidence="1">Uncharacterized protein</fullName>
    </submittedName>
</protein>
<organism evidence="1 2">
    <name type="scientific">Culex pipiens pipiens</name>
    <name type="common">Northern house mosquito</name>
    <dbReference type="NCBI Taxonomy" id="38569"/>
    <lineage>
        <taxon>Eukaryota</taxon>
        <taxon>Metazoa</taxon>
        <taxon>Ecdysozoa</taxon>
        <taxon>Arthropoda</taxon>
        <taxon>Hexapoda</taxon>
        <taxon>Insecta</taxon>
        <taxon>Pterygota</taxon>
        <taxon>Neoptera</taxon>
        <taxon>Endopterygota</taxon>
        <taxon>Diptera</taxon>
        <taxon>Nematocera</taxon>
        <taxon>Culicoidea</taxon>
        <taxon>Culicidae</taxon>
        <taxon>Culicinae</taxon>
        <taxon>Culicini</taxon>
        <taxon>Culex</taxon>
        <taxon>Culex</taxon>
    </lineage>
</organism>